<gene>
    <name evidence="1" type="ORF">DHW29_00410</name>
</gene>
<dbReference type="EMBL" id="DPVE01000009">
    <property type="protein sequence ID" value="HCK28812.1"/>
    <property type="molecule type" value="Genomic_DNA"/>
</dbReference>
<dbReference type="SUPFAM" id="SSF53448">
    <property type="entry name" value="Nucleotide-diphospho-sugar transferases"/>
    <property type="match status" value="1"/>
</dbReference>
<dbReference type="AlphaFoldDB" id="A0A3D2SJ34"/>
<proteinExistence type="predicted"/>
<name>A0A3D2SJ34_9GAMM</name>
<sequence>MSFRKEYYKIFRNLYRKFFTYVATYKVYPKSKENVDTMNILIVGIYLTDYANQADLISSHFGQSNFHNIKQVWYAIGENEVPDNMRNITIGHSREKIPKFKLLNNILKEIDIQQYDLIIFSDDDIFIRKNFIDVYTHYINEYKFKLAQPARTKHSYYDHKICLQFDNKTLARSTNFVEIGPVFSITQDVFDKFLPFPEESPMGYGLDYVWPIISRENQFRIGIIDATPVDHSYRAQGKTYVSNHHVDQMQTYLEHRKNTKNEEKVVYEYFK</sequence>
<evidence type="ECO:0000313" key="2">
    <source>
        <dbReference type="Proteomes" id="UP000263596"/>
    </source>
</evidence>
<evidence type="ECO:0008006" key="3">
    <source>
        <dbReference type="Google" id="ProtNLM"/>
    </source>
</evidence>
<reference evidence="1 2" key="1">
    <citation type="journal article" date="2018" name="Nat. Biotechnol.">
        <title>A standardized bacterial taxonomy based on genome phylogeny substantially revises the tree of life.</title>
        <authorList>
            <person name="Parks D.H."/>
            <person name="Chuvochina M."/>
            <person name="Waite D.W."/>
            <person name="Rinke C."/>
            <person name="Skarshewski A."/>
            <person name="Chaumeil P.A."/>
            <person name="Hugenholtz P."/>
        </authorList>
    </citation>
    <scope>NUCLEOTIDE SEQUENCE [LARGE SCALE GENOMIC DNA]</scope>
    <source>
        <strain evidence="1">UBA9669</strain>
    </source>
</reference>
<protein>
    <recommendedName>
        <fullName evidence="3">Glycosyltransferase</fullName>
    </recommendedName>
</protein>
<dbReference type="Gene3D" id="3.90.550.10">
    <property type="entry name" value="Spore Coat Polysaccharide Biosynthesis Protein SpsA, Chain A"/>
    <property type="match status" value="1"/>
</dbReference>
<accession>A0A3D2SJ34</accession>
<comment type="caution">
    <text evidence="1">The sequence shown here is derived from an EMBL/GenBank/DDBJ whole genome shotgun (WGS) entry which is preliminary data.</text>
</comment>
<evidence type="ECO:0000313" key="1">
    <source>
        <dbReference type="EMBL" id="HCK28812.1"/>
    </source>
</evidence>
<dbReference type="RefSeq" id="WP_053088310.1">
    <property type="nucleotide sequence ID" value="NZ_BKFK01000004.1"/>
</dbReference>
<organism evidence="1 2">
    <name type="scientific">Acinetobacter ursingii</name>
    <dbReference type="NCBI Taxonomy" id="108980"/>
    <lineage>
        <taxon>Bacteria</taxon>
        <taxon>Pseudomonadati</taxon>
        <taxon>Pseudomonadota</taxon>
        <taxon>Gammaproteobacteria</taxon>
        <taxon>Moraxellales</taxon>
        <taxon>Moraxellaceae</taxon>
        <taxon>Acinetobacter</taxon>
    </lineage>
</organism>
<dbReference type="Proteomes" id="UP000263596">
    <property type="component" value="Unassembled WGS sequence"/>
</dbReference>
<dbReference type="InterPro" id="IPR029044">
    <property type="entry name" value="Nucleotide-diphossugar_trans"/>
</dbReference>